<dbReference type="RefSeq" id="WP_340286603.1">
    <property type="nucleotide sequence ID" value="NZ_JBBJUP010000003.1"/>
</dbReference>
<dbReference type="InterPro" id="IPR050491">
    <property type="entry name" value="AmpC-like"/>
</dbReference>
<keyword evidence="1" id="KW-0812">Transmembrane</keyword>
<keyword evidence="3" id="KW-0378">Hydrolase</keyword>
<organism evidence="3 4">
    <name type="scientific">Pseudonocardia spirodelae</name>
    <dbReference type="NCBI Taxonomy" id="3133431"/>
    <lineage>
        <taxon>Bacteria</taxon>
        <taxon>Bacillati</taxon>
        <taxon>Actinomycetota</taxon>
        <taxon>Actinomycetes</taxon>
        <taxon>Pseudonocardiales</taxon>
        <taxon>Pseudonocardiaceae</taxon>
        <taxon>Pseudonocardia</taxon>
    </lineage>
</organism>
<dbReference type="GO" id="GO:0016787">
    <property type="term" value="F:hydrolase activity"/>
    <property type="evidence" value="ECO:0007669"/>
    <property type="project" value="UniProtKB-KW"/>
</dbReference>
<dbReference type="Pfam" id="PF00144">
    <property type="entry name" value="Beta-lactamase"/>
    <property type="match status" value="1"/>
</dbReference>
<keyword evidence="1" id="KW-0472">Membrane</keyword>
<evidence type="ECO:0000313" key="4">
    <source>
        <dbReference type="Proteomes" id="UP001364211"/>
    </source>
</evidence>
<name>A0ABU8T4Q4_9PSEU</name>
<protein>
    <submittedName>
        <fullName evidence="3">Serine hydrolase domain-containing protein</fullName>
        <ecNumber evidence="3">3.1.1.103</ecNumber>
    </submittedName>
</protein>
<dbReference type="EC" id="3.1.1.103" evidence="3"/>
<feature type="domain" description="Beta-lactamase-related" evidence="2">
    <location>
        <begin position="59"/>
        <end position="365"/>
    </location>
</feature>
<comment type="caution">
    <text evidence="3">The sequence shown here is derived from an EMBL/GenBank/DDBJ whole genome shotgun (WGS) entry which is preliminary data.</text>
</comment>
<dbReference type="PANTHER" id="PTHR46825:SF8">
    <property type="entry name" value="BETA-LACTAMASE-RELATED"/>
    <property type="match status" value="1"/>
</dbReference>
<sequence>MPEPVPARRVVAVAAAAAAVLAVLAGALLGPDRLRLGPQTSGDPALAEQVRAVAGHRDGLRALAVAEVTPGSVRTAGLGPAGPGGGAPGPGDRFEIGSLTKTFTAALFADALTRGEVTAEDRLDRHLPELAGTPAGGVTLGSLARHRSGLPGLGPTAAGRALAVTLLRGDPYATTTTARLLDDAREVAVDPGQGSVYSNFGVALLGTALVRATGAPDLPALVRDRVTGPLAMTATTFAPTAADVPDQALTGYREDGRPAVRWSGEGYLPAGTSTFSTIGDTARWAQAQLTGAAPGTAALDPAVPDGPDRSIGWIWITDRTTGPDGAVRTHTWHNGGTAGFSSMLAIDRAQQRAVVVLGTTAVGVERVATALLHGTGVPDGGAGVGAWAVLGIAALFSLLALHRAVRSAALLPMADGLLTALFGLVLLWNRGPWASVGGWAWGLAAAPVAAALVVALLRARGLPLRPAGRGPVVAWSGPVVTGALVVAALVAG</sequence>
<dbReference type="InterPro" id="IPR001466">
    <property type="entry name" value="Beta-lactam-related"/>
</dbReference>
<dbReference type="InterPro" id="IPR012338">
    <property type="entry name" value="Beta-lactam/transpept-like"/>
</dbReference>
<keyword evidence="4" id="KW-1185">Reference proteome</keyword>
<feature type="transmembrane region" description="Helical" evidence="1">
    <location>
        <begin position="472"/>
        <end position="491"/>
    </location>
</feature>
<dbReference type="EMBL" id="JBBJUP010000003">
    <property type="protein sequence ID" value="MEJ8278375.1"/>
    <property type="molecule type" value="Genomic_DNA"/>
</dbReference>
<dbReference type="Proteomes" id="UP001364211">
    <property type="component" value="Unassembled WGS sequence"/>
</dbReference>
<keyword evidence="1" id="KW-1133">Transmembrane helix</keyword>
<feature type="transmembrane region" description="Helical" evidence="1">
    <location>
        <begin position="408"/>
        <end position="428"/>
    </location>
</feature>
<reference evidence="3 4" key="1">
    <citation type="submission" date="2024-03" db="EMBL/GenBank/DDBJ databases">
        <title>Draft genome sequence of Pseudonocardia sp. DW16-2.</title>
        <authorList>
            <person name="Duangmal K."/>
        </authorList>
    </citation>
    <scope>NUCLEOTIDE SEQUENCE [LARGE SCALE GENOMIC DNA]</scope>
    <source>
        <strain evidence="3 4">DW16-2</strain>
    </source>
</reference>
<evidence type="ECO:0000259" key="2">
    <source>
        <dbReference type="Pfam" id="PF00144"/>
    </source>
</evidence>
<evidence type="ECO:0000313" key="3">
    <source>
        <dbReference type="EMBL" id="MEJ8278375.1"/>
    </source>
</evidence>
<feature type="transmembrane region" description="Helical" evidence="1">
    <location>
        <begin position="440"/>
        <end position="460"/>
    </location>
</feature>
<gene>
    <name evidence="3" type="ORF">WJX68_05485</name>
</gene>
<proteinExistence type="predicted"/>
<dbReference type="SUPFAM" id="SSF56601">
    <property type="entry name" value="beta-lactamase/transpeptidase-like"/>
    <property type="match status" value="1"/>
</dbReference>
<dbReference type="Gene3D" id="3.40.710.10">
    <property type="entry name" value="DD-peptidase/beta-lactamase superfamily"/>
    <property type="match status" value="1"/>
</dbReference>
<evidence type="ECO:0000256" key="1">
    <source>
        <dbReference type="SAM" id="Phobius"/>
    </source>
</evidence>
<dbReference type="PANTHER" id="PTHR46825">
    <property type="entry name" value="D-ALANYL-D-ALANINE-CARBOXYPEPTIDASE/ENDOPEPTIDASE AMPH"/>
    <property type="match status" value="1"/>
</dbReference>
<feature type="transmembrane region" description="Helical" evidence="1">
    <location>
        <begin position="384"/>
        <end position="401"/>
    </location>
</feature>
<accession>A0ABU8T4Q4</accession>